<protein>
    <submittedName>
        <fullName evidence="4">Nucleotidyltransferase family protein</fullName>
    </submittedName>
</protein>
<evidence type="ECO:0000259" key="3">
    <source>
        <dbReference type="Pfam" id="PF00483"/>
    </source>
</evidence>
<dbReference type="EMBL" id="CP157484">
    <property type="protein sequence ID" value="XBO39056.1"/>
    <property type="molecule type" value="Genomic_DNA"/>
</dbReference>
<accession>A0AAU7JFL6</accession>
<reference evidence="4" key="1">
    <citation type="submission" date="2024-05" db="EMBL/GenBank/DDBJ databases">
        <authorList>
            <person name="Kim S."/>
            <person name="Heo J."/>
            <person name="Choi H."/>
            <person name="Choi Y."/>
            <person name="Kwon S.-W."/>
            <person name="Kim Y."/>
        </authorList>
    </citation>
    <scope>NUCLEOTIDE SEQUENCE</scope>
    <source>
        <strain evidence="4">KACC 23698</strain>
    </source>
</reference>
<dbReference type="PANTHER" id="PTHR43584">
    <property type="entry name" value="NUCLEOTIDYL TRANSFERASE"/>
    <property type="match status" value="1"/>
</dbReference>
<sequence length="245" mass="26544">MPSATHPSRPDHAMVLAAGLGTRMRPITDAIPKPLVRVAGKTLIDHILDPLAEAGVTTAVVNVHYRADQMEAHLRGRSAPRIVISDERAELLDSGGGVKKALPHLGRRPFYVLNADSFWIDGPRPNLARLGDAFDPARMDILMLVAATATSTGYDGVGDFAMTPEGRLVRRAERQVAPFVYAGVLALSPALFDGAPDGPFSLNRLFDRAAERERLYGLRLDGLWLHVGTPEAIAMAEEQILESAR</sequence>
<dbReference type="PANTHER" id="PTHR43584:SF8">
    <property type="entry name" value="N-ACETYLMURAMATE ALPHA-1-PHOSPHATE URIDYLYLTRANSFERASE"/>
    <property type="match status" value="1"/>
</dbReference>
<keyword evidence="2" id="KW-0548">Nucleotidyltransferase</keyword>
<dbReference type="Pfam" id="PF00483">
    <property type="entry name" value="NTP_transferase"/>
    <property type="match status" value="1"/>
</dbReference>
<dbReference type="Gene3D" id="3.90.550.10">
    <property type="entry name" value="Spore Coat Polysaccharide Biosynthesis Protein SpsA, Chain A"/>
    <property type="match status" value="1"/>
</dbReference>
<dbReference type="RefSeq" id="WP_406855895.1">
    <property type="nucleotide sequence ID" value="NZ_CP157484.1"/>
</dbReference>
<evidence type="ECO:0000256" key="1">
    <source>
        <dbReference type="ARBA" id="ARBA00022679"/>
    </source>
</evidence>
<dbReference type="AlphaFoldDB" id="A0AAU7JFL6"/>
<keyword evidence="1" id="KW-0808">Transferase</keyword>
<dbReference type="InterPro" id="IPR050065">
    <property type="entry name" value="GlmU-like"/>
</dbReference>
<evidence type="ECO:0000313" key="4">
    <source>
        <dbReference type="EMBL" id="XBO39056.1"/>
    </source>
</evidence>
<dbReference type="CDD" id="cd06422">
    <property type="entry name" value="NTP_transferase_like_1"/>
    <property type="match status" value="1"/>
</dbReference>
<dbReference type="GO" id="GO:0016779">
    <property type="term" value="F:nucleotidyltransferase activity"/>
    <property type="evidence" value="ECO:0007669"/>
    <property type="project" value="UniProtKB-KW"/>
</dbReference>
<dbReference type="InterPro" id="IPR005835">
    <property type="entry name" value="NTP_transferase_dom"/>
</dbReference>
<proteinExistence type="predicted"/>
<dbReference type="SUPFAM" id="SSF53448">
    <property type="entry name" value="Nucleotide-diphospho-sugar transferases"/>
    <property type="match status" value="1"/>
</dbReference>
<dbReference type="InterPro" id="IPR029044">
    <property type="entry name" value="Nucleotide-diphossugar_trans"/>
</dbReference>
<gene>
    <name evidence="4" type="ORF">ABEG18_25825</name>
</gene>
<name>A0AAU7JFL6_9HYPH</name>
<feature type="domain" description="Nucleotidyl transferase" evidence="3">
    <location>
        <begin position="13"/>
        <end position="241"/>
    </location>
</feature>
<evidence type="ECO:0000256" key="2">
    <source>
        <dbReference type="ARBA" id="ARBA00022695"/>
    </source>
</evidence>
<organism evidence="4">
    <name type="scientific">Alsobacter sp. KACC 23698</name>
    <dbReference type="NCBI Taxonomy" id="3149229"/>
    <lineage>
        <taxon>Bacteria</taxon>
        <taxon>Pseudomonadati</taxon>
        <taxon>Pseudomonadota</taxon>
        <taxon>Alphaproteobacteria</taxon>
        <taxon>Hyphomicrobiales</taxon>
        <taxon>Alsobacteraceae</taxon>
        <taxon>Alsobacter</taxon>
    </lineage>
</organism>